<dbReference type="Pfam" id="PF03883">
    <property type="entry name" value="H2O2_YaaD"/>
    <property type="match status" value="1"/>
</dbReference>
<dbReference type="GO" id="GO:0033194">
    <property type="term" value="P:response to hydroperoxide"/>
    <property type="evidence" value="ECO:0007669"/>
    <property type="project" value="TreeGrafter"/>
</dbReference>
<dbReference type="HAMAP" id="MF_00652">
    <property type="entry name" value="UPF0246"/>
    <property type="match status" value="1"/>
</dbReference>
<dbReference type="GO" id="GO:0005829">
    <property type="term" value="C:cytosol"/>
    <property type="evidence" value="ECO:0007669"/>
    <property type="project" value="TreeGrafter"/>
</dbReference>
<evidence type="ECO:0000256" key="1">
    <source>
        <dbReference type="HAMAP-Rule" id="MF_00652"/>
    </source>
</evidence>
<protein>
    <recommendedName>
        <fullName evidence="1">UPF0246 protein EJK17_07520</fullName>
    </recommendedName>
</protein>
<comment type="caution">
    <text evidence="2">The sequence shown here is derived from an EMBL/GenBank/DDBJ whole genome shotgun (WGS) entry which is preliminary data.</text>
</comment>
<gene>
    <name evidence="2" type="primary">yaaA</name>
    <name evidence="2" type="ORF">EJK17_07520</name>
</gene>
<reference evidence="2 3" key="1">
    <citation type="submission" date="2018-12" db="EMBL/GenBank/DDBJ databases">
        <authorList>
            <person name="Meng J."/>
        </authorList>
    </citation>
    <scope>NUCLEOTIDE SEQUENCE [LARGE SCALE GENOMIC DNA]</scope>
    <source>
        <strain evidence="2 3">HT111-2</strain>
    </source>
</reference>
<proteinExistence type="inferred from homology"/>
<accession>A0A437SU19</accession>
<dbReference type="EMBL" id="RXIA01000019">
    <property type="protein sequence ID" value="RVU70439.1"/>
    <property type="molecule type" value="Genomic_DNA"/>
</dbReference>
<sequence>MKIIIAPAKKMQRDLEAFPVQSLPQFLPETEVLAAFLKTRSQEQLKELWQASDRVVTASLKQLEEMDLHHHLTPAIVAFSGIQYQYMAPDLFTQPALDYIQDNLRILSGFYGMLRPFDGITPYRLEMKTRMTGFRDYSLYHYWQDKIAASLFKDDDLVINLASKEYSRIVTPYLSANRKMITVDFQEEKDGKWRTVATHAKMARGEMVRYLAEKQIKNSAALQDFHDFDFQFDEDASTHDHYVFRTNFDFKRR</sequence>
<evidence type="ECO:0000313" key="3">
    <source>
        <dbReference type="Proteomes" id="UP000288291"/>
    </source>
</evidence>
<dbReference type="PANTHER" id="PTHR30283">
    <property type="entry name" value="PEROXIDE STRESS RESPONSE PROTEIN YAAA"/>
    <property type="match status" value="1"/>
</dbReference>
<dbReference type="InterPro" id="IPR005583">
    <property type="entry name" value="YaaA"/>
</dbReference>
<dbReference type="RefSeq" id="WP_103661995.1">
    <property type="nucleotide sequence ID" value="NZ_ML136887.1"/>
</dbReference>
<dbReference type="PANTHER" id="PTHR30283:SF4">
    <property type="entry name" value="PEROXIDE STRESS RESISTANCE PROTEIN YAAA"/>
    <property type="match status" value="1"/>
</dbReference>
<evidence type="ECO:0000313" key="2">
    <source>
        <dbReference type="EMBL" id="RVU70439.1"/>
    </source>
</evidence>
<keyword evidence="3" id="KW-1185">Reference proteome</keyword>
<dbReference type="NCBIfam" id="NF002543">
    <property type="entry name" value="PRK02101.1-4"/>
    <property type="match status" value="1"/>
</dbReference>
<dbReference type="Proteomes" id="UP000288291">
    <property type="component" value="Unassembled WGS sequence"/>
</dbReference>
<comment type="similarity">
    <text evidence="1">Belongs to the UPF0246 family.</text>
</comment>
<organism evidence="2 3">
    <name type="scientific">Lactobacillus xujianguonis</name>
    <dbReference type="NCBI Taxonomy" id="2495899"/>
    <lineage>
        <taxon>Bacteria</taxon>
        <taxon>Bacillati</taxon>
        <taxon>Bacillota</taxon>
        <taxon>Bacilli</taxon>
        <taxon>Lactobacillales</taxon>
        <taxon>Lactobacillaceae</taxon>
        <taxon>Lactobacillus</taxon>
    </lineage>
</organism>
<dbReference type="AlphaFoldDB" id="A0A437SU19"/>
<name>A0A437SU19_9LACO</name>